<reference evidence="2" key="2">
    <citation type="submission" date="2014-03" db="EMBL/GenBank/DDBJ databases">
        <authorList>
            <person name="Genoscope - CEA"/>
        </authorList>
    </citation>
    <scope>NUCLEOTIDE SEQUENCE</scope>
</reference>
<dbReference type="EMBL" id="FR922706">
    <property type="protein sequence ID" value="CDQ95783.1"/>
    <property type="molecule type" value="Genomic_DNA"/>
</dbReference>
<dbReference type="STRING" id="8022.A0A060YV95"/>
<dbReference type="GO" id="GO:0005789">
    <property type="term" value="C:endoplasmic reticulum membrane"/>
    <property type="evidence" value="ECO:0007669"/>
    <property type="project" value="TreeGrafter"/>
</dbReference>
<evidence type="ECO:0000313" key="3">
    <source>
        <dbReference type="Proteomes" id="UP000193380"/>
    </source>
</evidence>
<organism evidence="2 3">
    <name type="scientific">Oncorhynchus mykiss</name>
    <name type="common">Rainbow trout</name>
    <name type="synonym">Salmo gairdneri</name>
    <dbReference type="NCBI Taxonomy" id="8022"/>
    <lineage>
        <taxon>Eukaryota</taxon>
        <taxon>Metazoa</taxon>
        <taxon>Chordata</taxon>
        <taxon>Craniata</taxon>
        <taxon>Vertebrata</taxon>
        <taxon>Euteleostomi</taxon>
        <taxon>Actinopterygii</taxon>
        <taxon>Neopterygii</taxon>
        <taxon>Teleostei</taxon>
        <taxon>Protacanthopterygii</taxon>
        <taxon>Salmoniformes</taxon>
        <taxon>Salmonidae</taxon>
        <taxon>Salmoninae</taxon>
        <taxon>Oncorhynchus</taxon>
    </lineage>
</organism>
<proteinExistence type="predicted"/>
<dbReference type="AlphaFoldDB" id="A0A060YV95"/>
<sequence length="188" mass="21139">MDAITYPEHAVTEVSQNTIYVDQASHAESEQELQRRLEEVSEELRSSQRTLEKAQQDATTLSDLQVHLGSVEDDLKERGAQLEALTAQLEQTELEKAQLEDQVGSINVLLEASQNRDENEDLEDNSTELERLKISLQDRDVQLASLQEELKQLKEMKQEAAMTAVSISTLRQSLFCCHCASGMAMNFG</sequence>
<keyword evidence="1" id="KW-0175">Coiled coil</keyword>
<evidence type="ECO:0000313" key="2">
    <source>
        <dbReference type="EMBL" id="CDQ95783.1"/>
    </source>
</evidence>
<name>A0A060YV95_ONCMY</name>
<protein>
    <submittedName>
        <fullName evidence="2">Uncharacterized protein</fullName>
    </submittedName>
</protein>
<feature type="coiled-coil region" evidence="1">
    <location>
        <begin position="23"/>
        <end position="163"/>
    </location>
</feature>
<accession>A0A060YV95</accession>
<reference evidence="2" key="1">
    <citation type="journal article" date="2014" name="Nat. Commun.">
        <title>The rainbow trout genome provides novel insights into evolution after whole-genome duplication in vertebrates.</title>
        <authorList>
            <person name="Berthelot C."/>
            <person name="Brunet F."/>
            <person name="Chalopin D."/>
            <person name="Juanchich A."/>
            <person name="Bernard M."/>
            <person name="Noel B."/>
            <person name="Bento P."/>
            <person name="Da Silva C."/>
            <person name="Labadie K."/>
            <person name="Alberti A."/>
            <person name="Aury J.M."/>
            <person name="Louis A."/>
            <person name="Dehais P."/>
            <person name="Bardou P."/>
            <person name="Montfort J."/>
            <person name="Klopp C."/>
            <person name="Cabau C."/>
            <person name="Gaspin C."/>
            <person name="Thorgaard G.H."/>
            <person name="Boussaha M."/>
            <person name="Quillet E."/>
            <person name="Guyomard R."/>
            <person name="Galiana D."/>
            <person name="Bobe J."/>
            <person name="Volff J.N."/>
            <person name="Genet C."/>
            <person name="Wincker P."/>
            <person name="Jaillon O."/>
            <person name="Roest Crollius H."/>
            <person name="Guiguen Y."/>
        </authorList>
    </citation>
    <scope>NUCLEOTIDE SEQUENCE [LARGE SCALE GENOMIC DNA]</scope>
</reference>
<dbReference type="Proteomes" id="UP000193380">
    <property type="component" value="Unassembled WGS sequence"/>
</dbReference>
<dbReference type="PaxDb" id="8022-A0A060YV95"/>
<gene>
    <name evidence="2" type="ORF">GSONMT00010403001</name>
</gene>
<dbReference type="PANTHER" id="PTHR18939:SF4">
    <property type="entry name" value="RIBOSOME-BINDING PROTEIN 1"/>
    <property type="match status" value="1"/>
</dbReference>
<evidence type="ECO:0000256" key="1">
    <source>
        <dbReference type="SAM" id="Coils"/>
    </source>
</evidence>
<dbReference type="InterPro" id="IPR040248">
    <property type="entry name" value="RRBP1"/>
</dbReference>
<dbReference type="PANTHER" id="PTHR18939">
    <property type="entry name" value="RIBOSOME BINDING PROTEIN-1"/>
    <property type="match status" value="1"/>
</dbReference>